<dbReference type="EMBL" id="PDDY01000002">
    <property type="protein sequence ID" value="PEH40659.1"/>
    <property type="molecule type" value="Genomic_DNA"/>
</dbReference>
<dbReference type="AlphaFoldDB" id="A0A2A7SB71"/>
<comment type="caution">
    <text evidence="1">The sequence shown here is derived from an EMBL/GenBank/DDBJ whole genome shotgun (WGS) entry which is preliminary data.</text>
</comment>
<evidence type="ECO:0000313" key="1">
    <source>
        <dbReference type="EMBL" id="PEH40659.1"/>
    </source>
</evidence>
<dbReference type="Proteomes" id="UP000220629">
    <property type="component" value="Unassembled WGS sequence"/>
</dbReference>
<sequence>MDGPLVLRMKGAIEIVSHDQARPAQRSGRRPGRRARVGLLAFRVARLIGRQQRRERAHVAAGRRQVLAGERVVPAGLARVARAAIGTIRGASRRRRPAAAFGRVIDVGGQRVVDLQALTDHAPREGGARACASAWLGTGGLVRPR</sequence>
<proteinExistence type="predicted"/>
<name>A0A2A7SB71_BURGA</name>
<accession>A0A2A7SB71</accession>
<reference evidence="2" key="1">
    <citation type="submission" date="2017-09" db="EMBL/GenBank/DDBJ databases">
        <title>FDA dAtabase for Regulatory Grade micrObial Sequences (FDA-ARGOS): Supporting development and validation of Infectious Disease Dx tests.</title>
        <authorList>
            <person name="Minogue T."/>
            <person name="Wolcott M."/>
            <person name="Wasieloski L."/>
            <person name="Aguilar W."/>
            <person name="Moore D."/>
            <person name="Tallon L."/>
            <person name="Sadzewicz L."/>
            <person name="Ott S."/>
            <person name="Zhao X."/>
            <person name="Nagaraj S."/>
            <person name="Vavikolanu K."/>
            <person name="Aluvathingal J."/>
            <person name="Nadendla S."/>
            <person name="Sichtig H."/>
        </authorList>
    </citation>
    <scope>NUCLEOTIDE SEQUENCE [LARGE SCALE GENOMIC DNA]</scope>
    <source>
        <strain evidence="2">FDAARGOS_390</strain>
    </source>
</reference>
<evidence type="ECO:0000313" key="2">
    <source>
        <dbReference type="Proteomes" id="UP000220629"/>
    </source>
</evidence>
<organism evidence="1 2">
    <name type="scientific">Burkholderia gladioli</name>
    <name type="common">Pseudomonas marginata</name>
    <name type="synonym">Phytomonas marginata</name>
    <dbReference type="NCBI Taxonomy" id="28095"/>
    <lineage>
        <taxon>Bacteria</taxon>
        <taxon>Pseudomonadati</taxon>
        <taxon>Pseudomonadota</taxon>
        <taxon>Betaproteobacteria</taxon>
        <taxon>Burkholderiales</taxon>
        <taxon>Burkholderiaceae</taxon>
        <taxon>Burkholderia</taxon>
    </lineage>
</organism>
<protein>
    <submittedName>
        <fullName evidence="1">Uncharacterized protein</fullName>
    </submittedName>
</protein>
<gene>
    <name evidence="1" type="ORF">CRM94_16920</name>
</gene>